<organism evidence="4 5">
    <name type="scientific">Marinobacter excellens LAMA 842</name>
    <dbReference type="NCBI Taxonomy" id="1306954"/>
    <lineage>
        <taxon>Bacteria</taxon>
        <taxon>Pseudomonadati</taxon>
        <taxon>Pseudomonadota</taxon>
        <taxon>Gammaproteobacteria</taxon>
        <taxon>Pseudomonadales</taxon>
        <taxon>Marinobacteraceae</taxon>
        <taxon>Marinobacter</taxon>
    </lineage>
</organism>
<dbReference type="Gene3D" id="3.30.1120.10">
    <property type="match status" value="1"/>
</dbReference>
<sequence>MYKNNTLLRRLGLALGLVAASTLASANQAEKPNFLLIIADDLGYSDIGAFGGEIETPSLDALANEGIRMTNFHTAPTCSPTRSMLFSGTDNHRAGIGNMAELLTPEQKGQPGYEGHLNDLVVTLPEVLRDNGYHTSTTGKWHLGRTEALSPNARGFDESWVLVQGGASHFDDGRAIIGVDPKAIYLENGKQVEVPKGFFSSDFYADKAIEYVNAAGDKPFFHVLSFTAPHWPLQAPDSYIKKYEGRYDEGYEAIRQQRLGKMKDMGLVGHELAANVPFDQLPSWDELTDEQRRIEARKMEIYAAMVDNMDENIGRVIGHLEKAGKLDNTVVMFMSDNGADGNSPEVLPRNKEWIASEYDNSFENMGRRDSYIWYGAQWGQVSATPWPMWKGYPTQGGFLVPAILSLPGKDANGEINHEFFHVMDIMPTFLELAGIDVPTSPYKGREVFEVQGISMVPGLNGNAPENRVVGWELYGRSAVRMGDWKIRLMEPPYGPGEWQLFNLAVDPTETTDLASKEPEKLKQLLAEWDKYVKRNGVIAADPADMRRVGYSFTTCLYGKCVE</sequence>
<keyword evidence="5" id="KW-1185">Reference proteome</keyword>
<feature type="domain" description="Sulfatase N-terminal" evidence="3">
    <location>
        <begin position="32"/>
        <end position="435"/>
    </location>
</feature>
<dbReference type="SUPFAM" id="SSF53649">
    <property type="entry name" value="Alkaline phosphatase-like"/>
    <property type="match status" value="1"/>
</dbReference>
<dbReference type="PANTHER" id="PTHR42693:SF33">
    <property type="entry name" value="ARYLSULFATASE"/>
    <property type="match status" value="1"/>
</dbReference>
<comment type="similarity">
    <text evidence="1">Belongs to the sulfatase family.</text>
</comment>
<name>A0A137S928_9GAMM</name>
<evidence type="ECO:0000256" key="1">
    <source>
        <dbReference type="ARBA" id="ARBA00008779"/>
    </source>
</evidence>
<dbReference type="Pfam" id="PF00884">
    <property type="entry name" value="Sulfatase"/>
    <property type="match status" value="1"/>
</dbReference>
<feature type="chain" id="PRO_5007480346" evidence="2">
    <location>
        <begin position="27"/>
        <end position="562"/>
    </location>
</feature>
<dbReference type="Proteomes" id="UP000070282">
    <property type="component" value="Unassembled WGS sequence"/>
</dbReference>
<evidence type="ECO:0000313" key="5">
    <source>
        <dbReference type="Proteomes" id="UP000070282"/>
    </source>
</evidence>
<keyword evidence="2" id="KW-0732">Signal</keyword>
<dbReference type="InterPro" id="IPR050738">
    <property type="entry name" value="Sulfatase"/>
</dbReference>
<accession>A0A137S928</accession>
<dbReference type="CDD" id="cd16025">
    <property type="entry name" value="PAS_like"/>
    <property type="match status" value="1"/>
</dbReference>
<evidence type="ECO:0000313" key="4">
    <source>
        <dbReference type="EMBL" id="KXO08954.1"/>
    </source>
</evidence>
<dbReference type="PATRIC" id="fig|1306954.6.peg.722"/>
<reference evidence="5" key="1">
    <citation type="submission" date="2015-12" db="EMBL/GenBank/DDBJ databases">
        <authorList>
            <person name="Lima A."/>
            <person name="Farahani Zayas N."/>
            <person name="Castro Da Silva M.A."/>
            <person name="Cabral A."/>
            <person name="Pessatti M.L."/>
        </authorList>
    </citation>
    <scope>NUCLEOTIDE SEQUENCE [LARGE SCALE GENOMIC DNA]</scope>
    <source>
        <strain evidence="5">LAMA 842</strain>
    </source>
</reference>
<dbReference type="InterPro" id="IPR000917">
    <property type="entry name" value="Sulfatase_N"/>
</dbReference>
<dbReference type="RefSeq" id="WP_061332481.1">
    <property type="nucleotide sequence ID" value="NZ_LOCO01000012.1"/>
</dbReference>
<dbReference type="InterPro" id="IPR017850">
    <property type="entry name" value="Alkaline_phosphatase_core_sf"/>
</dbReference>
<dbReference type="GO" id="GO:0004065">
    <property type="term" value="F:arylsulfatase activity"/>
    <property type="evidence" value="ECO:0007669"/>
    <property type="project" value="UniProtKB-EC"/>
</dbReference>
<dbReference type="EC" id="3.1.6.1" evidence="4"/>
<feature type="signal peptide" evidence="2">
    <location>
        <begin position="1"/>
        <end position="26"/>
    </location>
</feature>
<dbReference type="Gene3D" id="3.40.720.10">
    <property type="entry name" value="Alkaline Phosphatase, subunit A"/>
    <property type="match status" value="1"/>
</dbReference>
<comment type="caution">
    <text evidence="4">The sequence shown here is derived from an EMBL/GenBank/DDBJ whole genome shotgun (WGS) entry which is preliminary data.</text>
</comment>
<dbReference type="EMBL" id="LOCO01000012">
    <property type="protein sequence ID" value="KXO08954.1"/>
    <property type="molecule type" value="Genomic_DNA"/>
</dbReference>
<gene>
    <name evidence="4" type="ORF">J122_2435</name>
</gene>
<dbReference type="AlphaFoldDB" id="A0A137S928"/>
<proteinExistence type="inferred from homology"/>
<dbReference type="PANTHER" id="PTHR42693">
    <property type="entry name" value="ARYLSULFATASE FAMILY MEMBER"/>
    <property type="match status" value="1"/>
</dbReference>
<protein>
    <submittedName>
        <fullName evidence="4">Arylsulfatase</fullName>
        <ecNumber evidence="4">3.1.6.1</ecNumber>
    </submittedName>
</protein>
<evidence type="ECO:0000259" key="3">
    <source>
        <dbReference type="Pfam" id="PF00884"/>
    </source>
</evidence>
<evidence type="ECO:0000256" key="2">
    <source>
        <dbReference type="SAM" id="SignalP"/>
    </source>
</evidence>
<keyword evidence="4" id="KW-0378">Hydrolase</keyword>